<dbReference type="Gene3D" id="3.40.630.30">
    <property type="match status" value="1"/>
</dbReference>
<dbReference type="Proteomes" id="UP001285921">
    <property type="component" value="Unassembled WGS sequence"/>
</dbReference>
<proteinExistence type="predicted"/>
<feature type="domain" description="N-acetyltransferase" evidence="1">
    <location>
        <begin position="1"/>
        <end position="140"/>
    </location>
</feature>
<dbReference type="InterPro" id="IPR016181">
    <property type="entry name" value="Acyl_CoA_acyltransferase"/>
</dbReference>
<dbReference type="SUPFAM" id="SSF55729">
    <property type="entry name" value="Acyl-CoA N-acyltransferases (Nat)"/>
    <property type="match status" value="1"/>
</dbReference>
<dbReference type="PROSITE" id="PS51186">
    <property type="entry name" value="GNAT"/>
    <property type="match status" value="1"/>
</dbReference>
<comment type="caution">
    <text evidence="2">The sequence shown here is derived from an EMBL/GenBank/DDBJ whole genome shotgun (WGS) entry which is preliminary data.</text>
</comment>
<dbReference type="Pfam" id="PF13508">
    <property type="entry name" value="Acetyltransf_7"/>
    <property type="match status" value="1"/>
</dbReference>
<evidence type="ECO:0000259" key="1">
    <source>
        <dbReference type="PROSITE" id="PS51186"/>
    </source>
</evidence>
<organism evidence="2 3">
    <name type="scientific">Paenibacillus glycanilyticus</name>
    <dbReference type="NCBI Taxonomy" id="126569"/>
    <lineage>
        <taxon>Bacteria</taxon>
        <taxon>Bacillati</taxon>
        <taxon>Bacillota</taxon>
        <taxon>Bacilli</taxon>
        <taxon>Bacillales</taxon>
        <taxon>Paenibacillaceae</taxon>
        <taxon>Paenibacillus</taxon>
    </lineage>
</organism>
<reference evidence="2 3" key="1">
    <citation type="submission" date="2023-05" db="EMBL/GenBank/DDBJ databases">
        <title>Draft genome of Paenibacillus sp. CCS26.</title>
        <authorList>
            <person name="Akita H."/>
            <person name="Shinto Y."/>
            <person name="Kimura Z."/>
        </authorList>
    </citation>
    <scope>NUCLEOTIDE SEQUENCE [LARGE SCALE GENOMIC DNA]</scope>
    <source>
        <strain evidence="2 3">CCS26</strain>
    </source>
</reference>
<name>A0ABQ6NHI9_9BACL</name>
<dbReference type="EMBL" id="BTCL01000004">
    <property type="protein sequence ID" value="GMK44561.1"/>
    <property type="molecule type" value="Genomic_DNA"/>
</dbReference>
<accession>A0ABQ6NHI9</accession>
<protein>
    <submittedName>
        <fullName evidence="2">Acetyltransferase YjbC</fullName>
    </submittedName>
</protein>
<gene>
    <name evidence="2" type="primary">yjbC</name>
    <name evidence="2" type="ORF">PghCCS26_16890</name>
</gene>
<keyword evidence="3" id="KW-1185">Reference proteome</keyword>
<evidence type="ECO:0000313" key="3">
    <source>
        <dbReference type="Proteomes" id="UP001285921"/>
    </source>
</evidence>
<evidence type="ECO:0000313" key="2">
    <source>
        <dbReference type="EMBL" id="GMK44561.1"/>
    </source>
</evidence>
<sequence>MENMEWYDKLHDYFPEHEMKDPHQLVDLLEETDVYHIKETDSYIVLYAEFTTFIFIDYLLVTPHSRSRGIGSRVLNSLKTKGKMILLEAEPNDPDNEDTRRRLAFYKKNGFRKAKRIVYAPEDFDGHPYPMHVLYWSPVDMEEEIIMGRMEKACKEIHNFKSKQYYGRILVDPDKALKLLH</sequence>
<dbReference type="InterPro" id="IPR000182">
    <property type="entry name" value="GNAT_dom"/>
</dbReference>